<dbReference type="SMART" id="SM00895">
    <property type="entry name" value="FCD"/>
    <property type="match status" value="1"/>
</dbReference>
<dbReference type="RefSeq" id="WP_006867086.1">
    <property type="nucleotide sequence ID" value="NZ_BAHE01000020.1"/>
</dbReference>
<keyword evidence="3" id="KW-0804">Transcription</keyword>
<organism evidence="5 6">
    <name type="scientific">Gordonia namibiensis NBRC 108229</name>
    <dbReference type="NCBI Taxonomy" id="1208314"/>
    <lineage>
        <taxon>Bacteria</taxon>
        <taxon>Bacillati</taxon>
        <taxon>Actinomycetota</taxon>
        <taxon>Actinomycetes</taxon>
        <taxon>Mycobacteriales</taxon>
        <taxon>Gordoniaceae</taxon>
        <taxon>Gordonia</taxon>
    </lineage>
</organism>
<dbReference type="Proteomes" id="UP000035058">
    <property type="component" value="Unassembled WGS sequence"/>
</dbReference>
<dbReference type="SMART" id="SM00345">
    <property type="entry name" value="HTH_GNTR"/>
    <property type="match status" value="1"/>
</dbReference>
<dbReference type="SUPFAM" id="SSF48008">
    <property type="entry name" value="GntR ligand-binding domain-like"/>
    <property type="match status" value="1"/>
</dbReference>
<dbReference type="PROSITE" id="PS50949">
    <property type="entry name" value="HTH_GNTR"/>
    <property type="match status" value="1"/>
</dbReference>
<dbReference type="Gene3D" id="1.20.120.530">
    <property type="entry name" value="GntR ligand-binding domain-like"/>
    <property type="match status" value="1"/>
</dbReference>
<evidence type="ECO:0000313" key="5">
    <source>
        <dbReference type="EMBL" id="GAC00906.1"/>
    </source>
</evidence>
<dbReference type="InterPro" id="IPR036388">
    <property type="entry name" value="WH-like_DNA-bd_sf"/>
</dbReference>
<dbReference type="PRINTS" id="PR00035">
    <property type="entry name" value="HTHGNTR"/>
</dbReference>
<proteinExistence type="predicted"/>
<dbReference type="GO" id="GO:0003677">
    <property type="term" value="F:DNA binding"/>
    <property type="evidence" value="ECO:0007669"/>
    <property type="project" value="UniProtKB-KW"/>
</dbReference>
<dbReference type="Pfam" id="PF00392">
    <property type="entry name" value="GntR"/>
    <property type="match status" value="1"/>
</dbReference>
<dbReference type="GO" id="GO:0003700">
    <property type="term" value="F:DNA-binding transcription factor activity"/>
    <property type="evidence" value="ECO:0007669"/>
    <property type="project" value="InterPro"/>
</dbReference>
<dbReference type="InterPro" id="IPR036390">
    <property type="entry name" value="WH_DNA-bd_sf"/>
</dbReference>
<gene>
    <name evidence="5" type="ORF">GONAM_20_00490</name>
</gene>
<dbReference type="EMBL" id="BAHE01000020">
    <property type="protein sequence ID" value="GAC00906.1"/>
    <property type="molecule type" value="Genomic_DNA"/>
</dbReference>
<evidence type="ECO:0000256" key="1">
    <source>
        <dbReference type="ARBA" id="ARBA00023015"/>
    </source>
</evidence>
<dbReference type="CDD" id="cd07377">
    <property type="entry name" value="WHTH_GntR"/>
    <property type="match status" value="1"/>
</dbReference>
<reference evidence="5 6" key="1">
    <citation type="submission" date="2012-08" db="EMBL/GenBank/DDBJ databases">
        <title>Whole genome shotgun sequence of Gordonia namibiensis NBRC 108229.</title>
        <authorList>
            <person name="Isaki-Nakamura S."/>
            <person name="Hosoyama A."/>
            <person name="Tsuchikane K."/>
            <person name="Katsumata H."/>
            <person name="Baba S."/>
            <person name="Yamazaki S."/>
            <person name="Fujita N."/>
        </authorList>
    </citation>
    <scope>NUCLEOTIDE SEQUENCE [LARGE SCALE GENOMIC DNA]</scope>
    <source>
        <strain evidence="5 6">NBRC 108229</strain>
    </source>
</reference>
<keyword evidence="6" id="KW-1185">Reference proteome</keyword>
<dbReference type="InterPro" id="IPR000524">
    <property type="entry name" value="Tscrpt_reg_HTH_GntR"/>
</dbReference>
<dbReference type="Gene3D" id="1.10.10.10">
    <property type="entry name" value="Winged helix-like DNA-binding domain superfamily/Winged helix DNA-binding domain"/>
    <property type="match status" value="1"/>
</dbReference>
<protein>
    <submittedName>
        <fullName evidence="5">Putative transcriptional regulator</fullName>
    </submittedName>
</protein>
<name>K6WNC7_9ACTN</name>
<dbReference type="InterPro" id="IPR008920">
    <property type="entry name" value="TF_FadR/GntR_C"/>
</dbReference>
<dbReference type="PANTHER" id="PTHR43537">
    <property type="entry name" value="TRANSCRIPTIONAL REGULATOR, GNTR FAMILY"/>
    <property type="match status" value="1"/>
</dbReference>
<dbReference type="PANTHER" id="PTHR43537:SF5">
    <property type="entry name" value="UXU OPERON TRANSCRIPTIONAL REGULATOR"/>
    <property type="match status" value="1"/>
</dbReference>
<sequence length="246" mass="27878">MTEFRAAPARQTRLYQDVADQLREAILTEQFVAGDRLPIESELAAQFGVSRAVVRQATLNLEHEGLVTVLVGAGGGTFVTQPDTTPVLRALENYFRHRGVPFEDYLHAKRILEPTVLNDIMRFSDRAHRDRLQANVDAFESACREGAPDGELLTLSLEFHEILISEVGNPVLELVLGALVRLGDRVPEFQQTHNQDWQHILDEHREILKALADNNARAFRECMLEHLESVEHIYGDAHVIESSRRR</sequence>
<dbReference type="AlphaFoldDB" id="K6WNC7"/>
<accession>K6WNC7</accession>
<feature type="domain" description="HTH gntR-type" evidence="4">
    <location>
        <begin position="12"/>
        <end position="82"/>
    </location>
</feature>
<dbReference type="InterPro" id="IPR011711">
    <property type="entry name" value="GntR_C"/>
</dbReference>
<dbReference type="SUPFAM" id="SSF46785">
    <property type="entry name" value="Winged helix' DNA-binding domain"/>
    <property type="match status" value="1"/>
</dbReference>
<comment type="caution">
    <text evidence="5">The sequence shown here is derived from an EMBL/GenBank/DDBJ whole genome shotgun (WGS) entry which is preliminary data.</text>
</comment>
<evidence type="ECO:0000256" key="3">
    <source>
        <dbReference type="ARBA" id="ARBA00023163"/>
    </source>
</evidence>
<keyword evidence="2" id="KW-0238">DNA-binding</keyword>
<evidence type="ECO:0000259" key="4">
    <source>
        <dbReference type="PROSITE" id="PS50949"/>
    </source>
</evidence>
<evidence type="ECO:0000313" key="6">
    <source>
        <dbReference type="Proteomes" id="UP000035058"/>
    </source>
</evidence>
<keyword evidence="1" id="KW-0805">Transcription regulation</keyword>
<dbReference type="Pfam" id="PF07729">
    <property type="entry name" value="FCD"/>
    <property type="match status" value="1"/>
</dbReference>
<evidence type="ECO:0000256" key="2">
    <source>
        <dbReference type="ARBA" id="ARBA00023125"/>
    </source>
</evidence>